<keyword evidence="3" id="KW-0732">Signal</keyword>
<keyword evidence="2" id="KW-1133">Transmembrane helix</keyword>
<sequence>MAALLLPSLLFAFVARAVNVTIDDASSSWSYAPADKFCHTGCRSEPDAARAFGGTWHDCTVECTATLTFTGTEVSIYTICPPALPDGTYLADLTFSVDNGRGTGTFKQPQACPGFAYNQQVYSIKGLSLGQHTIVVTNHPSNDPLQLNTSNLLLDYAVIDDGTSAQPSSSPTSSPAASQPASPPSSPAGSTSPVQSPAGSTSPAQSPAGSTSPVQSPGTTSTARSTGTPPPPTPSSGATGVPQSSQSSPLTSPGVPSSNNTGPTEPVATNSAGHGHKHSILIVAITVPVVAAILAAAGLGWLIPRWRRKRSESSSQPAGVTPLWTTAPSQSDDYSYLSSPVTGMGQSMAGTDGSAREDKINQWNNERAPPAYTH</sequence>
<feature type="compositionally biased region" description="Polar residues" evidence="1">
    <location>
        <begin position="250"/>
        <end position="272"/>
    </location>
</feature>
<dbReference type="Gene3D" id="2.60.120.260">
    <property type="entry name" value="Galactose-binding domain-like"/>
    <property type="match status" value="1"/>
</dbReference>
<evidence type="ECO:0000256" key="1">
    <source>
        <dbReference type="SAM" id="MobiDB-lite"/>
    </source>
</evidence>
<evidence type="ECO:0000256" key="2">
    <source>
        <dbReference type="SAM" id="Phobius"/>
    </source>
</evidence>
<reference evidence="4 5" key="1">
    <citation type="journal article" date="2016" name="Mol. Biol. Evol.">
        <title>Comparative Genomics of Early-Diverging Mushroom-Forming Fungi Provides Insights into the Origins of Lignocellulose Decay Capabilities.</title>
        <authorList>
            <person name="Nagy L.G."/>
            <person name="Riley R."/>
            <person name="Tritt A."/>
            <person name="Adam C."/>
            <person name="Daum C."/>
            <person name="Floudas D."/>
            <person name="Sun H."/>
            <person name="Yadav J.S."/>
            <person name="Pangilinan J."/>
            <person name="Larsson K.H."/>
            <person name="Matsuura K."/>
            <person name="Barry K."/>
            <person name="Labutti K."/>
            <person name="Kuo R."/>
            <person name="Ohm R.A."/>
            <person name="Bhattacharya S.S."/>
            <person name="Shirouzu T."/>
            <person name="Yoshinaga Y."/>
            <person name="Martin F.M."/>
            <person name="Grigoriev I.V."/>
            <person name="Hibbett D.S."/>
        </authorList>
    </citation>
    <scope>NUCLEOTIDE SEQUENCE [LARGE SCALE GENOMIC DNA]</scope>
    <source>
        <strain evidence="4 5">HHB12029</strain>
    </source>
</reference>
<keyword evidence="2" id="KW-0812">Transmembrane</keyword>
<dbReference type="Proteomes" id="UP000077266">
    <property type="component" value="Unassembled WGS sequence"/>
</dbReference>
<gene>
    <name evidence="4" type="ORF">EXIGLDRAFT_221165</name>
</gene>
<dbReference type="InParanoid" id="A0A165MQL8"/>
<evidence type="ECO:0000313" key="5">
    <source>
        <dbReference type="Proteomes" id="UP000077266"/>
    </source>
</evidence>
<keyword evidence="2" id="KW-0472">Membrane</keyword>
<feature type="compositionally biased region" description="Low complexity" evidence="1">
    <location>
        <begin position="163"/>
        <end position="180"/>
    </location>
</feature>
<feature type="signal peptide" evidence="3">
    <location>
        <begin position="1"/>
        <end position="17"/>
    </location>
</feature>
<name>A0A165MQL8_EXIGL</name>
<organism evidence="4 5">
    <name type="scientific">Exidia glandulosa HHB12029</name>
    <dbReference type="NCBI Taxonomy" id="1314781"/>
    <lineage>
        <taxon>Eukaryota</taxon>
        <taxon>Fungi</taxon>
        <taxon>Dikarya</taxon>
        <taxon>Basidiomycota</taxon>
        <taxon>Agaricomycotina</taxon>
        <taxon>Agaricomycetes</taxon>
        <taxon>Auriculariales</taxon>
        <taxon>Exidiaceae</taxon>
        <taxon>Exidia</taxon>
    </lineage>
</organism>
<proteinExistence type="predicted"/>
<evidence type="ECO:0000256" key="3">
    <source>
        <dbReference type="SAM" id="SignalP"/>
    </source>
</evidence>
<feature type="compositionally biased region" description="Polar residues" evidence="1">
    <location>
        <begin position="313"/>
        <end position="349"/>
    </location>
</feature>
<keyword evidence="5" id="KW-1185">Reference proteome</keyword>
<feature type="compositionally biased region" description="Low complexity" evidence="1">
    <location>
        <begin position="235"/>
        <end position="249"/>
    </location>
</feature>
<dbReference type="OrthoDB" id="3063542at2759"/>
<feature type="region of interest" description="Disordered" evidence="1">
    <location>
        <begin position="310"/>
        <end position="374"/>
    </location>
</feature>
<evidence type="ECO:0000313" key="4">
    <source>
        <dbReference type="EMBL" id="KZV99614.1"/>
    </source>
</evidence>
<feature type="transmembrane region" description="Helical" evidence="2">
    <location>
        <begin position="280"/>
        <end position="303"/>
    </location>
</feature>
<dbReference type="EMBL" id="KV425908">
    <property type="protein sequence ID" value="KZV99614.1"/>
    <property type="molecule type" value="Genomic_DNA"/>
</dbReference>
<accession>A0A165MQL8</accession>
<feature type="compositionally biased region" description="Polar residues" evidence="1">
    <location>
        <begin position="194"/>
        <end position="215"/>
    </location>
</feature>
<feature type="region of interest" description="Disordered" evidence="1">
    <location>
        <begin position="163"/>
        <end position="272"/>
    </location>
</feature>
<feature type="chain" id="PRO_5007862617" evidence="3">
    <location>
        <begin position="18"/>
        <end position="374"/>
    </location>
</feature>
<dbReference type="AlphaFoldDB" id="A0A165MQL8"/>
<protein>
    <submittedName>
        <fullName evidence="4">Uncharacterized protein</fullName>
    </submittedName>
</protein>
<feature type="compositionally biased region" description="Low complexity" evidence="1">
    <location>
        <begin position="216"/>
        <end position="227"/>
    </location>
</feature>